<dbReference type="EMBL" id="QNGE01000714">
    <property type="protein sequence ID" value="KAA3679515.1"/>
    <property type="molecule type" value="Genomic_DNA"/>
</dbReference>
<name>A0A5J4NV43_9TREM</name>
<reference evidence="1 2" key="1">
    <citation type="journal article" date="2019" name="Gigascience">
        <title>Whole-genome sequence of the oriental lung fluke Paragonimus westermani.</title>
        <authorList>
            <person name="Oey H."/>
            <person name="Zakrzewski M."/>
            <person name="Narain K."/>
            <person name="Devi K.R."/>
            <person name="Agatsuma T."/>
            <person name="Nawaratna S."/>
            <person name="Gobert G.N."/>
            <person name="Jones M.K."/>
            <person name="Ragan M.A."/>
            <person name="McManus D.P."/>
            <person name="Krause L."/>
        </authorList>
    </citation>
    <scope>NUCLEOTIDE SEQUENCE [LARGE SCALE GENOMIC DNA]</scope>
    <source>
        <strain evidence="1 2">IND2009</strain>
    </source>
</reference>
<keyword evidence="2" id="KW-1185">Reference proteome</keyword>
<comment type="caution">
    <text evidence="1">The sequence shown here is derived from an EMBL/GenBank/DDBJ whole genome shotgun (WGS) entry which is preliminary data.</text>
</comment>
<evidence type="ECO:0000313" key="2">
    <source>
        <dbReference type="Proteomes" id="UP000324629"/>
    </source>
</evidence>
<dbReference type="AlphaFoldDB" id="A0A5J4NV43"/>
<protein>
    <submittedName>
        <fullName evidence="1">Uncharacterized protein</fullName>
    </submittedName>
</protein>
<sequence length="112" mass="13278">RTFSLSYESLLPLSPRIAQLSLIRYRRIQMKPVSQVAYLLEKYIICRDPHVYNPRLADPEPESVVMKHLTSPWDEAFSAHMRCIWAMRKQDFEEAYACQVIVVKYPFHSVYL</sequence>
<gene>
    <name evidence="1" type="ORF">DEA37_0012999</name>
</gene>
<evidence type="ECO:0000313" key="1">
    <source>
        <dbReference type="EMBL" id="KAA3679515.1"/>
    </source>
</evidence>
<accession>A0A5J4NV43</accession>
<organism evidence="1 2">
    <name type="scientific">Paragonimus westermani</name>
    <dbReference type="NCBI Taxonomy" id="34504"/>
    <lineage>
        <taxon>Eukaryota</taxon>
        <taxon>Metazoa</taxon>
        <taxon>Spiralia</taxon>
        <taxon>Lophotrochozoa</taxon>
        <taxon>Platyhelminthes</taxon>
        <taxon>Trematoda</taxon>
        <taxon>Digenea</taxon>
        <taxon>Plagiorchiida</taxon>
        <taxon>Troglotremata</taxon>
        <taxon>Troglotrematidae</taxon>
        <taxon>Paragonimus</taxon>
    </lineage>
</organism>
<dbReference type="Proteomes" id="UP000324629">
    <property type="component" value="Unassembled WGS sequence"/>
</dbReference>
<proteinExistence type="predicted"/>
<feature type="non-terminal residue" evidence="1">
    <location>
        <position position="1"/>
    </location>
</feature>